<dbReference type="Pfam" id="PF00561">
    <property type="entry name" value="Abhydrolase_1"/>
    <property type="match status" value="1"/>
</dbReference>
<dbReference type="FunCoup" id="A0A0H2RM51">
    <property type="interactions" value="287"/>
</dbReference>
<dbReference type="InterPro" id="IPR000073">
    <property type="entry name" value="AB_hydrolase_1"/>
</dbReference>
<dbReference type="PANTHER" id="PTHR46118:SF4">
    <property type="entry name" value="PROTEIN ABHD11"/>
    <property type="match status" value="1"/>
</dbReference>
<accession>A0A0H2RM51</accession>
<dbReference type="GO" id="GO:0005739">
    <property type="term" value="C:mitochondrion"/>
    <property type="evidence" value="ECO:0007669"/>
    <property type="project" value="TreeGrafter"/>
</dbReference>
<comment type="similarity">
    <text evidence="1">Belongs to the AB hydrolase superfamily.</text>
</comment>
<sequence length="313" mass="35497">MSVPRSSFHALRSSCIRNAIRYPSFASKFSRRAHSTALPLELKHEVFSPDSKPDPTTTPPLMILHGLFGSKRNWHSLAKAFAKQLNRPVYALDLRNHGDSPHGEPMDYTTMANDVIHFCNQNSLRSIHLLGHSMGGKVAMALALDQDRPRDLLSSLVVADISPIRGKISPEFQRYADGMIELEKLGVKSRKEAFDKLAEYEEDISVRQFLLTNLATTLPQAPLKFKIPLDIINDAISNIGWFPYEPGDVTWDGPTLFMRGSRSNYIKLKHMDLIKQFFPRMSLETLDASHWLHAERPKDFLDAITQFIDKSRA</sequence>
<dbReference type="FunFam" id="3.40.50.1820:FF:000039">
    <property type="entry name" value="Esterase ybfF"/>
    <property type="match status" value="1"/>
</dbReference>
<dbReference type="InParanoid" id="A0A0H2RM51"/>
<dbReference type="InterPro" id="IPR029058">
    <property type="entry name" value="AB_hydrolase_fold"/>
</dbReference>
<evidence type="ECO:0000256" key="2">
    <source>
        <dbReference type="ARBA" id="ARBA00022801"/>
    </source>
</evidence>
<evidence type="ECO:0000259" key="3">
    <source>
        <dbReference type="Pfam" id="PF00561"/>
    </source>
</evidence>
<feature type="domain" description="AB hydrolase-1" evidence="3">
    <location>
        <begin position="59"/>
        <end position="297"/>
    </location>
</feature>
<dbReference type="OrthoDB" id="8119704at2759"/>
<organism evidence="4 5">
    <name type="scientific">Schizopora paradoxa</name>
    <dbReference type="NCBI Taxonomy" id="27342"/>
    <lineage>
        <taxon>Eukaryota</taxon>
        <taxon>Fungi</taxon>
        <taxon>Dikarya</taxon>
        <taxon>Basidiomycota</taxon>
        <taxon>Agaricomycotina</taxon>
        <taxon>Agaricomycetes</taxon>
        <taxon>Hymenochaetales</taxon>
        <taxon>Schizoporaceae</taxon>
        <taxon>Schizopora</taxon>
    </lineage>
</organism>
<dbReference type="EMBL" id="KQ085966">
    <property type="protein sequence ID" value="KLO13035.1"/>
    <property type="molecule type" value="Genomic_DNA"/>
</dbReference>
<dbReference type="AlphaFoldDB" id="A0A0H2RM51"/>
<keyword evidence="2 4" id="KW-0378">Hydrolase</keyword>
<evidence type="ECO:0000256" key="1">
    <source>
        <dbReference type="ARBA" id="ARBA00008645"/>
    </source>
</evidence>
<dbReference type="GO" id="GO:0052689">
    <property type="term" value="F:carboxylic ester hydrolase activity"/>
    <property type="evidence" value="ECO:0007669"/>
    <property type="project" value="TreeGrafter"/>
</dbReference>
<gene>
    <name evidence="4" type="ORF">SCHPADRAFT_904558</name>
</gene>
<dbReference type="PANTHER" id="PTHR46118">
    <property type="entry name" value="PROTEIN ABHD11"/>
    <property type="match status" value="1"/>
</dbReference>
<proteinExistence type="inferred from homology"/>
<protein>
    <submittedName>
        <fullName evidence="4">Alpha/beta-hydrolase</fullName>
    </submittedName>
</protein>
<reference evidence="4 5" key="1">
    <citation type="submission" date="2015-04" db="EMBL/GenBank/DDBJ databases">
        <title>Complete genome sequence of Schizopora paradoxa KUC8140, a cosmopolitan wood degrader in East Asia.</title>
        <authorList>
            <consortium name="DOE Joint Genome Institute"/>
            <person name="Min B."/>
            <person name="Park H."/>
            <person name="Jang Y."/>
            <person name="Kim J.-J."/>
            <person name="Kim K.H."/>
            <person name="Pangilinan J."/>
            <person name="Lipzen A."/>
            <person name="Riley R."/>
            <person name="Grigoriev I.V."/>
            <person name="Spatafora J.W."/>
            <person name="Choi I.-G."/>
        </authorList>
    </citation>
    <scope>NUCLEOTIDE SEQUENCE [LARGE SCALE GENOMIC DNA]</scope>
    <source>
        <strain evidence="4 5">KUC8140</strain>
    </source>
</reference>
<evidence type="ECO:0000313" key="5">
    <source>
        <dbReference type="Proteomes" id="UP000053477"/>
    </source>
</evidence>
<dbReference type="STRING" id="27342.A0A0H2RM51"/>
<evidence type="ECO:0000313" key="4">
    <source>
        <dbReference type="EMBL" id="KLO13035.1"/>
    </source>
</evidence>
<name>A0A0H2RM51_9AGAM</name>
<dbReference type="Gene3D" id="3.40.50.1820">
    <property type="entry name" value="alpha/beta hydrolase"/>
    <property type="match status" value="1"/>
</dbReference>
<keyword evidence="5" id="KW-1185">Reference proteome</keyword>
<dbReference type="Proteomes" id="UP000053477">
    <property type="component" value="Unassembled WGS sequence"/>
</dbReference>
<dbReference type="SUPFAM" id="SSF53474">
    <property type="entry name" value="alpha/beta-Hydrolases"/>
    <property type="match status" value="1"/>
</dbReference>